<evidence type="ECO:0000313" key="1">
    <source>
        <dbReference type="EMBL" id="QGA72456.1"/>
    </source>
</evidence>
<sequence length="381" mass="43822">MRNVDTIDLTKLPIVNIKGDAVYLSEDGFIVFPQITRQRNLGITTLPNNFVEGFVLNDKVFLVLSRSNLYDVFYESTIRTYTKFAGVVVFGDIIFCFVDNNRCLVINTATDEVKTITISEPSNIVYVYQLSAYLFAVITTSPTTVYIYSMDDAGSIATANDGDAITLPAYTYGVFANPKVNPRLVKKDDLLYLIGDDATVLLSLQISDMIYLRTEETALQKISPFPEFEEQGVEFVRETQNFFLFRNGLFNNLVWISKGNKRIYFSTNYLYLSQHHMLHDRNLYTLQDVMDPEQPNIPLQKEFTVKFKKGGLNGISLEVLETTDYDLGHMVVLSRFLDFQNFFNYYVHATRTHYKLAVRGEEFIVSLYTDQACRIRSFYAW</sequence>
<protein>
    <submittedName>
        <fullName evidence="1">Uncharacterized protein</fullName>
    </submittedName>
</protein>
<accession>A0A5Q0TWF2</accession>
<dbReference type="EMBL" id="MK783188">
    <property type="protein sequence ID" value="QGA72456.1"/>
    <property type="molecule type" value="Genomic_DNA"/>
</dbReference>
<name>A0A5Q0TWF2_9VIRU</name>
<proteinExistence type="predicted"/>
<reference evidence="1" key="1">
    <citation type="submission" date="2019-04" db="EMBL/GenBank/DDBJ databases">
        <title>Diversity and Distribution of a Novel Hyperthermophilic Aquificales Virus Family.</title>
        <authorList>
            <person name="Mead D.A."/>
            <person name="Chevrette M.G."/>
            <person name="Lodes M."/>
            <person name="Hedlund B."/>
            <person name="Schoenfeld T.W."/>
            <person name="Monsma S.A."/>
        </authorList>
    </citation>
    <scope>NUCLEOTIDE SEQUENCE</scope>
</reference>
<organism evidence="1">
    <name type="scientific">uncultured virus</name>
    <dbReference type="NCBI Taxonomy" id="340016"/>
    <lineage>
        <taxon>Viruses</taxon>
        <taxon>environmental samples</taxon>
    </lineage>
</organism>